<dbReference type="Proteomes" id="UP000244571">
    <property type="component" value="Chromosome"/>
</dbReference>
<dbReference type="InterPro" id="IPR039552">
    <property type="entry name" value="IS66_C"/>
</dbReference>
<dbReference type="KEGG" id="boz:DBV39_10690"/>
<feature type="domain" description="Transposase IS66 C-terminal" evidence="1">
    <location>
        <begin position="70"/>
        <end position="105"/>
    </location>
</feature>
<reference evidence="2 3" key="1">
    <citation type="submission" date="2018-04" db="EMBL/GenBank/DDBJ databases">
        <title>Bordetella sp. HZ20 isolated from seawater.</title>
        <authorList>
            <person name="Sun C."/>
        </authorList>
    </citation>
    <scope>NUCLEOTIDE SEQUENCE [LARGE SCALE GENOMIC DNA]</scope>
    <source>
        <strain evidence="2 3">HZ20</strain>
    </source>
</reference>
<evidence type="ECO:0000313" key="3">
    <source>
        <dbReference type="Proteomes" id="UP000244571"/>
    </source>
</evidence>
<keyword evidence="3" id="KW-1185">Reference proteome</keyword>
<proteinExistence type="predicted"/>
<organism evidence="2 3">
    <name type="scientific">Orrella marina</name>
    <dbReference type="NCBI Taxonomy" id="2163011"/>
    <lineage>
        <taxon>Bacteria</taxon>
        <taxon>Pseudomonadati</taxon>
        <taxon>Pseudomonadota</taxon>
        <taxon>Betaproteobacteria</taxon>
        <taxon>Burkholderiales</taxon>
        <taxon>Alcaligenaceae</taxon>
        <taxon>Orrella</taxon>
    </lineage>
</organism>
<dbReference type="EMBL" id="CP028901">
    <property type="protein sequence ID" value="AWB34099.1"/>
    <property type="molecule type" value="Genomic_DNA"/>
</dbReference>
<dbReference type="Pfam" id="PF13817">
    <property type="entry name" value="DDE_Tnp_IS66_C"/>
    <property type="match status" value="1"/>
</dbReference>
<evidence type="ECO:0000259" key="1">
    <source>
        <dbReference type="Pfam" id="PF13817"/>
    </source>
</evidence>
<accession>A0A2R4XK59</accession>
<dbReference type="AlphaFoldDB" id="A0A2R4XK59"/>
<evidence type="ECO:0000313" key="2">
    <source>
        <dbReference type="EMBL" id="AWB34099.1"/>
    </source>
</evidence>
<sequence>MKIPRHQGLIIVDILSQRQSAQDVAQPQVGFVSTTFGRLDQGIDQSTGVRTSLGITEQPAGAKASALLYSLVESAKANGKEPYAWLCYMLERLPLAQNADDYEALAVEYS</sequence>
<protein>
    <recommendedName>
        <fullName evidence="1">Transposase IS66 C-terminal domain-containing protein</fullName>
    </recommendedName>
</protein>
<name>A0A2R4XK59_9BURK</name>
<gene>
    <name evidence="2" type="ORF">DBV39_10690</name>
</gene>